<comment type="caution">
    <text evidence="1">The sequence shown here is derived from an EMBL/GenBank/DDBJ whole genome shotgun (WGS) entry which is preliminary data.</text>
</comment>
<gene>
    <name evidence="1" type="ORF">EDC22_103314</name>
</gene>
<sequence length="57" mass="5937">MIDDNGSFAARLQAAGNRVRHVGCAGRPHAGRVFRDVVPQRDAAVAAVAAVPKRTVG</sequence>
<accession>A0A4R3MES2</accession>
<name>A0A4R3MES2_9HYPH</name>
<evidence type="ECO:0000313" key="2">
    <source>
        <dbReference type="Proteomes" id="UP000295678"/>
    </source>
</evidence>
<keyword evidence="2" id="KW-1185">Reference proteome</keyword>
<evidence type="ECO:0000313" key="1">
    <source>
        <dbReference type="EMBL" id="TCT12001.1"/>
    </source>
</evidence>
<reference evidence="1 2" key="1">
    <citation type="submission" date="2019-03" db="EMBL/GenBank/DDBJ databases">
        <title>Genomic Encyclopedia of Type Strains, Phase IV (KMG-IV): sequencing the most valuable type-strain genomes for metagenomic binning, comparative biology and taxonomic classification.</title>
        <authorList>
            <person name="Goeker M."/>
        </authorList>
    </citation>
    <scope>NUCLEOTIDE SEQUENCE [LARGE SCALE GENOMIC DNA]</scope>
    <source>
        <strain evidence="1 2">DSM 19345</strain>
    </source>
</reference>
<organism evidence="1 2">
    <name type="scientific">Tepidamorphus gemmatus</name>
    <dbReference type="NCBI Taxonomy" id="747076"/>
    <lineage>
        <taxon>Bacteria</taxon>
        <taxon>Pseudomonadati</taxon>
        <taxon>Pseudomonadota</taxon>
        <taxon>Alphaproteobacteria</taxon>
        <taxon>Hyphomicrobiales</taxon>
        <taxon>Tepidamorphaceae</taxon>
        <taxon>Tepidamorphus</taxon>
    </lineage>
</organism>
<protein>
    <submittedName>
        <fullName evidence="1">Uncharacterized protein</fullName>
    </submittedName>
</protein>
<dbReference type="Proteomes" id="UP000295678">
    <property type="component" value="Unassembled WGS sequence"/>
</dbReference>
<proteinExistence type="predicted"/>
<dbReference type="EMBL" id="SMAK01000003">
    <property type="protein sequence ID" value="TCT12001.1"/>
    <property type="molecule type" value="Genomic_DNA"/>
</dbReference>
<dbReference type="AlphaFoldDB" id="A0A4R3MES2"/>